<evidence type="ECO:0000313" key="1">
    <source>
        <dbReference type="EMBL" id="KUM48677.1"/>
    </source>
</evidence>
<dbReference type="AlphaFoldDB" id="A0A101M0H6"/>
<keyword evidence="1" id="KW-0496">Mitochondrion</keyword>
<gene>
    <name evidence="1" type="ORF">ABT39_MTgene4692</name>
</gene>
<name>A0A101M0H6_PICGL</name>
<organism evidence="1">
    <name type="scientific">Picea glauca</name>
    <name type="common">White spruce</name>
    <name type="synonym">Pinus glauca</name>
    <dbReference type="NCBI Taxonomy" id="3330"/>
    <lineage>
        <taxon>Eukaryota</taxon>
        <taxon>Viridiplantae</taxon>
        <taxon>Streptophyta</taxon>
        <taxon>Embryophyta</taxon>
        <taxon>Tracheophyta</taxon>
        <taxon>Spermatophyta</taxon>
        <taxon>Pinopsida</taxon>
        <taxon>Pinidae</taxon>
        <taxon>Conifers I</taxon>
        <taxon>Pinales</taxon>
        <taxon>Pinaceae</taxon>
        <taxon>Picea</taxon>
    </lineage>
</organism>
<protein>
    <submittedName>
        <fullName evidence="1">Uncharacterized protein</fullName>
    </submittedName>
</protein>
<reference evidence="1" key="1">
    <citation type="journal article" date="2015" name="Genome Biol. Evol.">
        <title>Organellar Genomes of White Spruce (Picea glauca): Assembly and Annotation.</title>
        <authorList>
            <person name="Jackman S.D."/>
            <person name="Warren R.L."/>
            <person name="Gibb E.A."/>
            <person name="Vandervalk B.P."/>
            <person name="Mohamadi H."/>
            <person name="Chu J."/>
            <person name="Raymond A."/>
            <person name="Pleasance S."/>
            <person name="Coope R."/>
            <person name="Wildung M.R."/>
            <person name="Ritland C.E."/>
            <person name="Bousquet J."/>
            <person name="Jones S.J."/>
            <person name="Bohlmann J."/>
            <person name="Birol I."/>
        </authorList>
    </citation>
    <scope>NUCLEOTIDE SEQUENCE [LARGE SCALE GENOMIC DNA]</scope>
    <source>
        <tissue evidence="1">Flushing bud</tissue>
    </source>
</reference>
<geneLocation type="mitochondrion" evidence="1"/>
<proteinExistence type="predicted"/>
<dbReference type="EMBL" id="LKAM01000005">
    <property type="protein sequence ID" value="KUM48677.1"/>
    <property type="molecule type" value="Genomic_DNA"/>
</dbReference>
<accession>A0A101M0H6</accession>
<comment type="caution">
    <text evidence="1">The sequence shown here is derived from an EMBL/GenBank/DDBJ whole genome shotgun (WGS) entry which is preliminary data.</text>
</comment>
<sequence>MHRGCSLCYLHCGASTALGPESTRYGTAFALPPGSVSFVFAPGGPVTVQGEAGMVWAFL</sequence>